<evidence type="ECO:0000256" key="1">
    <source>
        <dbReference type="ARBA" id="ARBA00022679"/>
    </source>
</evidence>
<dbReference type="InterPro" id="IPR029044">
    <property type="entry name" value="Nucleotide-diphossugar_trans"/>
</dbReference>
<dbReference type="EC" id="2.7.7.38" evidence="4"/>
<dbReference type="NCBIfam" id="TIGR00466">
    <property type="entry name" value="kdsB"/>
    <property type="match status" value="1"/>
</dbReference>
<dbReference type="Pfam" id="PF02348">
    <property type="entry name" value="CTP_transf_3"/>
    <property type="match status" value="1"/>
</dbReference>
<organism evidence="5 6">
    <name type="scientific">Hydrogenophaga palleronii</name>
    <dbReference type="NCBI Taxonomy" id="65655"/>
    <lineage>
        <taxon>Bacteria</taxon>
        <taxon>Pseudomonadati</taxon>
        <taxon>Pseudomonadota</taxon>
        <taxon>Betaproteobacteria</taxon>
        <taxon>Burkholderiales</taxon>
        <taxon>Comamonadaceae</taxon>
        <taxon>Hydrogenophaga</taxon>
    </lineage>
</organism>
<keyword evidence="1 4" id="KW-0808">Transferase</keyword>
<comment type="catalytic activity">
    <reaction evidence="4">
        <text>3-deoxy-alpha-D-manno-oct-2-ulosonate + CTP = CMP-3-deoxy-beta-D-manno-octulosonate + diphosphate</text>
        <dbReference type="Rhea" id="RHEA:23448"/>
        <dbReference type="ChEBI" id="CHEBI:33019"/>
        <dbReference type="ChEBI" id="CHEBI:37563"/>
        <dbReference type="ChEBI" id="CHEBI:85986"/>
        <dbReference type="ChEBI" id="CHEBI:85987"/>
        <dbReference type="EC" id="2.7.7.38"/>
    </reaction>
</comment>
<dbReference type="GO" id="GO:0008690">
    <property type="term" value="F:3-deoxy-manno-octulosonate cytidylyltransferase activity"/>
    <property type="evidence" value="ECO:0007669"/>
    <property type="project" value="UniProtKB-EC"/>
</dbReference>
<gene>
    <name evidence="4" type="primary">kdsB</name>
    <name evidence="5" type="ORF">J2W49_000522</name>
</gene>
<comment type="pathway">
    <text evidence="4">Nucleotide-sugar biosynthesis; CMP-3-deoxy-D-manno-octulosonate biosynthesis; CMP-3-deoxy-D-manno-octulosonate from 3-deoxy-D-manno-octulosonate and CTP: step 1/1.</text>
</comment>
<dbReference type="PANTHER" id="PTHR42866">
    <property type="entry name" value="3-DEOXY-MANNO-OCTULOSONATE CYTIDYLYLTRANSFERASE"/>
    <property type="match status" value="1"/>
</dbReference>
<dbReference type="RefSeq" id="WP_310311335.1">
    <property type="nucleotide sequence ID" value="NZ_JAVDWU010000001.1"/>
</dbReference>
<dbReference type="PANTHER" id="PTHR42866:SF2">
    <property type="entry name" value="3-DEOXY-MANNO-OCTULOSONATE CYTIDYLYLTRANSFERASE, MITOCHONDRIAL"/>
    <property type="match status" value="1"/>
</dbReference>
<dbReference type="SUPFAM" id="SSF53448">
    <property type="entry name" value="Nucleotide-diphospho-sugar transferases"/>
    <property type="match status" value="1"/>
</dbReference>
<comment type="subcellular location">
    <subcellularLocation>
        <location evidence="4">Cytoplasm</location>
    </subcellularLocation>
</comment>
<comment type="similarity">
    <text evidence="4">Belongs to the KdsB family.</text>
</comment>
<keyword evidence="2 4" id="KW-0548">Nucleotidyltransferase</keyword>
<accession>A0ABU1WH53</accession>
<sequence>MNAQADDTGDFTVLIPARMASSRLPGKPLADIAGLPMIVRVAHQAMRSRARRCVVAADDARIVLACQTHGVEALFTKADHLSGSDRLAEACELLELPDDALIVNVQGDEPMMDPDLINAVAHELTRRPDCVMSTAAHAIDNLDQFLNPNVVKVVLDRSGTALYFSRAPIPWWRSSEGPDGTPPPDALKGLAEPAPLRHVGIYGYRSAFLRTFPNLEPAGLEHVEALEQLRVLWHGHRIAVHVCEQAPGPGVDTPEDLARVRELLRHAPPPP</sequence>
<protein>
    <recommendedName>
        <fullName evidence="4">3-deoxy-manno-octulosonate cytidylyltransferase</fullName>
        <ecNumber evidence="4">2.7.7.38</ecNumber>
    </recommendedName>
    <alternativeName>
        <fullName evidence="4">CMP-2-keto-3-deoxyoctulosonic acid synthase</fullName>
        <shortName evidence="4">CKS</shortName>
        <shortName evidence="4">CMP-KDO synthase</shortName>
    </alternativeName>
</protein>
<evidence type="ECO:0000256" key="3">
    <source>
        <dbReference type="ARBA" id="ARBA00022985"/>
    </source>
</evidence>
<evidence type="ECO:0000256" key="4">
    <source>
        <dbReference type="HAMAP-Rule" id="MF_00057"/>
    </source>
</evidence>
<proteinExistence type="inferred from homology"/>
<name>A0ABU1WH53_9BURK</name>
<comment type="function">
    <text evidence="4">Activates KDO (a required 8-carbon sugar) for incorporation into bacterial lipopolysaccharide in Gram-negative bacteria.</text>
</comment>
<dbReference type="NCBIfam" id="NF003952">
    <property type="entry name" value="PRK05450.1-5"/>
    <property type="match status" value="1"/>
</dbReference>
<dbReference type="Proteomes" id="UP001265700">
    <property type="component" value="Unassembled WGS sequence"/>
</dbReference>
<dbReference type="Gene3D" id="3.90.550.10">
    <property type="entry name" value="Spore Coat Polysaccharide Biosynthesis Protein SpsA, Chain A"/>
    <property type="match status" value="1"/>
</dbReference>
<dbReference type="HAMAP" id="MF_00057">
    <property type="entry name" value="KdsB"/>
    <property type="match status" value="1"/>
</dbReference>
<keyword evidence="3 4" id="KW-0448">Lipopolysaccharide biosynthesis</keyword>
<evidence type="ECO:0000313" key="6">
    <source>
        <dbReference type="Proteomes" id="UP001265700"/>
    </source>
</evidence>
<dbReference type="InterPro" id="IPR003329">
    <property type="entry name" value="Cytidylyl_trans"/>
</dbReference>
<reference evidence="5 6" key="1">
    <citation type="submission" date="2023-07" db="EMBL/GenBank/DDBJ databases">
        <title>Sorghum-associated microbial communities from plants grown in Nebraska, USA.</title>
        <authorList>
            <person name="Schachtman D."/>
        </authorList>
    </citation>
    <scope>NUCLEOTIDE SEQUENCE [LARGE SCALE GENOMIC DNA]</scope>
    <source>
        <strain evidence="5 6">4249</strain>
    </source>
</reference>
<keyword evidence="4" id="KW-0963">Cytoplasm</keyword>
<dbReference type="NCBIfam" id="NF009905">
    <property type="entry name" value="PRK13368.1"/>
    <property type="match status" value="1"/>
</dbReference>
<evidence type="ECO:0000313" key="5">
    <source>
        <dbReference type="EMBL" id="MDR7148594.1"/>
    </source>
</evidence>
<dbReference type="InterPro" id="IPR004528">
    <property type="entry name" value="KdsB"/>
</dbReference>
<dbReference type="EMBL" id="JAVDWU010000001">
    <property type="protein sequence ID" value="MDR7148594.1"/>
    <property type="molecule type" value="Genomic_DNA"/>
</dbReference>
<evidence type="ECO:0000256" key="2">
    <source>
        <dbReference type="ARBA" id="ARBA00022695"/>
    </source>
</evidence>
<dbReference type="CDD" id="cd02517">
    <property type="entry name" value="CMP-KDO-Synthetase"/>
    <property type="match status" value="1"/>
</dbReference>
<comment type="caution">
    <text evidence="5">The sequence shown here is derived from an EMBL/GenBank/DDBJ whole genome shotgun (WGS) entry which is preliminary data.</text>
</comment>
<keyword evidence="6" id="KW-1185">Reference proteome</keyword>